<organism evidence="1 2">
    <name type="scientific">Lactobacillus iners LactinV 01V1-a</name>
    <dbReference type="NCBI Taxonomy" id="879297"/>
    <lineage>
        <taxon>Bacteria</taxon>
        <taxon>Bacillati</taxon>
        <taxon>Bacillota</taxon>
        <taxon>Bacilli</taxon>
        <taxon>Lactobacillales</taxon>
        <taxon>Lactobacillaceae</taxon>
        <taxon>Lactobacillus</taxon>
    </lineage>
</organism>
<reference evidence="1 2" key="1">
    <citation type="submission" date="2010-09" db="EMBL/GenBank/DDBJ databases">
        <authorList>
            <person name="Durkin A.S."/>
            <person name="Madupu R."/>
            <person name="Torralba M."/>
            <person name="Gillis M."/>
            <person name="Methe B."/>
            <person name="Sutton G."/>
            <person name="Nelson K.E."/>
        </authorList>
    </citation>
    <scope>NUCLEOTIDE SEQUENCE [LARGE SCALE GENOMIC DNA]</scope>
    <source>
        <strain evidence="1 2">LactinV 01V1-a</strain>
    </source>
</reference>
<proteinExistence type="predicted"/>
<sequence>MIGDASYQVMSNKELNRVSKILREQLGLEYVELDNNETYQNSKNKQFDWLSGNQNQPYYIYEPNSNKLWHG</sequence>
<dbReference type="AlphaFoldDB" id="E1NTA7"/>
<dbReference type="EMBL" id="AEHQ01000058">
    <property type="protein sequence ID" value="EFO70680.1"/>
    <property type="molecule type" value="Genomic_DNA"/>
</dbReference>
<gene>
    <name evidence="1" type="ORF">HMPREF9211_0047</name>
</gene>
<evidence type="ECO:0000313" key="2">
    <source>
        <dbReference type="Proteomes" id="UP000003648"/>
    </source>
</evidence>
<dbReference type="Proteomes" id="UP000003648">
    <property type="component" value="Unassembled WGS sequence"/>
</dbReference>
<protein>
    <submittedName>
        <fullName evidence="1">Uncharacterized protein</fullName>
    </submittedName>
</protein>
<accession>E1NTA7</accession>
<comment type="caution">
    <text evidence="1">The sequence shown here is derived from an EMBL/GenBank/DDBJ whole genome shotgun (WGS) entry which is preliminary data.</text>
</comment>
<evidence type="ECO:0000313" key="1">
    <source>
        <dbReference type="EMBL" id="EFO70680.1"/>
    </source>
</evidence>
<name>E1NTA7_9LACO</name>